<dbReference type="AlphaFoldDB" id="A0AAU9SWF1"/>
<evidence type="ECO:0000313" key="5">
    <source>
        <dbReference type="Proteomes" id="UP000836841"/>
    </source>
</evidence>
<dbReference type="Proteomes" id="UP000836841">
    <property type="component" value="Chromosome 6"/>
</dbReference>
<evidence type="ECO:0000256" key="3">
    <source>
        <dbReference type="ARBA" id="ARBA00023098"/>
    </source>
</evidence>
<evidence type="ECO:0000313" key="4">
    <source>
        <dbReference type="EMBL" id="CAH2074293.1"/>
    </source>
</evidence>
<keyword evidence="5" id="KW-1185">Reference proteome</keyword>
<organism evidence="4 5">
    <name type="scientific">Thlaspi arvense</name>
    <name type="common">Field penny-cress</name>
    <dbReference type="NCBI Taxonomy" id="13288"/>
    <lineage>
        <taxon>Eukaryota</taxon>
        <taxon>Viridiplantae</taxon>
        <taxon>Streptophyta</taxon>
        <taxon>Embryophyta</taxon>
        <taxon>Tracheophyta</taxon>
        <taxon>Spermatophyta</taxon>
        <taxon>Magnoliopsida</taxon>
        <taxon>eudicotyledons</taxon>
        <taxon>Gunneridae</taxon>
        <taxon>Pentapetalae</taxon>
        <taxon>rosids</taxon>
        <taxon>malvids</taxon>
        <taxon>Brassicales</taxon>
        <taxon>Brassicaceae</taxon>
        <taxon>Thlaspideae</taxon>
        <taxon>Thlaspi</taxon>
    </lineage>
</organism>
<evidence type="ECO:0008006" key="6">
    <source>
        <dbReference type="Google" id="ProtNLM"/>
    </source>
</evidence>
<evidence type="ECO:0000256" key="1">
    <source>
        <dbReference type="ARBA" id="ARBA00022801"/>
    </source>
</evidence>
<sequence length="67" mass="7502">MHAGSKRFKNPLEPCCQGACARVDPKGAKMYTLCDDPKSSFFWDITHPTQEGWRSVYSVLGNPLTEP</sequence>
<gene>
    <name evidence="4" type="ORF">TAV2_LOCUS19220</name>
</gene>
<dbReference type="InterPro" id="IPR036514">
    <property type="entry name" value="SGNH_hydro_sf"/>
</dbReference>
<protein>
    <recommendedName>
        <fullName evidence="6">GDSL esterase/lipase</fullName>
    </recommendedName>
</protein>
<keyword evidence="2" id="KW-0442">Lipid degradation</keyword>
<proteinExistence type="predicted"/>
<keyword evidence="3" id="KW-0443">Lipid metabolism</keyword>
<evidence type="ECO:0000256" key="2">
    <source>
        <dbReference type="ARBA" id="ARBA00022963"/>
    </source>
</evidence>
<dbReference type="EMBL" id="OU466862">
    <property type="protein sequence ID" value="CAH2074293.1"/>
    <property type="molecule type" value="Genomic_DNA"/>
</dbReference>
<dbReference type="GO" id="GO:0016787">
    <property type="term" value="F:hydrolase activity"/>
    <property type="evidence" value="ECO:0007669"/>
    <property type="project" value="UniProtKB-KW"/>
</dbReference>
<accession>A0AAU9SWF1</accession>
<dbReference type="PANTHER" id="PTHR46020">
    <property type="entry name" value="OSJNBB0059K02.9 PROTEIN"/>
    <property type="match status" value="1"/>
</dbReference>
<dbReference type="PANTHER" id="PTHR46020:SF32">
    <property type="entry name" value="GDSL ESTERASE_LIPASE"/>
    <property type="match status" value="1"/>
</dbReference>
<keyword evidence="1" id="KW-0378">Hydrolase</keyword>
<reference evidence="4 5" key="1">
    <citation type="submission" date="2022-03" db="EMBL/GenBank/DDBJ databases">
        <authorList>
            <person name="Nunn A."/>
            <person name="Chopra R."/>
            <person name="Nunn A."/>
            <person name="Contreras Garrido A."/>
        </authorList>
    </citation>
    <scope>NUCLEOTIDE SEQUENCE [LARGE SCALE GENOMIC DNA]</scope>
</reference>
<dbReference type="GO" id="GO:0016042">
    <property type="term" value="P:lipid catabolic process"/>
    <property type="evidence" value="ECO:0007669"/>
    <property type="project" value="UniProtKB-KW"/>
</dbReference>
<dbReference type="Gene3D" id="3.40.50.1110">
    <property type="entry name" value="SGNH hydrolase"/>
    <property type="match status" value="1"/>
</dbReference>
<name>A0AAU9SWF1_THLAR</name>